<dbReference type="PANTHER" id="PTHR43611">
    <property type="entry name" value="ALPHA-D-GLUCOSE 1-PHOSPHATE PHOSPHATASE"/>
    <property type="match status" value="1"/>
</dbReference>
<gene>
    <name evidence="1" type="ORF">P8935_13325</name>
</gene>
<dbReference type="AlphaFoldDB" id="A0AAU7DDU3"/>
<dbReference type="CDD" id="cd02603">
    <property type="entry name" value="HAD_sEH-N_like"/>
    <property type="match status" value="1"/>
</dbReference>
<dbReference type="SFLD" id="SFLDG01129">
    <property type="entry name" value="C1.5:_HAD__Beta-PGM__Phosphata"/>
    <property type="match status" value="1"/>
</dbReference>
<accession>A0AAU7DDU3</accession>
<dbReference type="Gene3D" id="3.40.50.1000">
    <property type="entry name" value="HAD superfamily/HAD-like"/>
    <property type="match status" value="1"/>
</dbReference>
<proteinExistence type="predicted"/>
<dbReference type="InterPro" id="IPR006439">
    <property type="entry name" value="HAD-SF_hydro_IA"/>
</dbReference>
<dbReference type="SFLD" id="SFLDS00003">
    <property type="entry name" value="Haloacid_Dehalogenase"/>
    <property type="match status" value="1"/>
</dbReference>
<dbReference type="PRINTS" id="PR00413">
    <property type="entry name" value="HADHALOGNASE"/>
</dbReference>
<dbReference type="RefSeq" id="WP_348260784.1">
    <property type="nucleotide sequence ID" value="NZ_CP121196.1"/>
</dbReference>
<protein>
    <submittedName>
        <fullName evidence="1">HAD family phosphatase</fullName>
    </submittedName>
</protein>
<dbReference type="PANTHER" id="PTHR43611:SF3">
    <property type="entry name" value="FLAVIN MONONUCLEOTIDE HYDROLASE 1, CHLOROPLATIC"/>
    <property type="match status" value="1"/>
</dbReference>
<organism evidence="1">
    <name type="scientific">Telmatobacter sp. DSM 110680</name>
    <dbReference type="NCBI Taxonomy" id="3036704"/>
    <lineage>
        <taxon>Bacteria</taxon>
        <taxon>Pseudomonadati</taxon>
        <taxon>Acidobacteriota</taxon>
        <taxon>Terriglobia</taxon>
        <taxon>Terriglobales</taxon>
        <taxon>Acidobacteriaceae</taxon>
        <taxon>Telmatobacter</taxon>
    </lineage>
</organism>
<dbReference type="EMBL" id="CP121196">
    <property type="protein sequence ID" value="XBH15551.1"/>
    <property type="molecule type" value="Genomic_DNA"/>
</dbReference>
<dbReference type="SUPFAM" id="SSF56784">
    <property type="entry name" value="HAD-like"/>
    <property type="match status" value="1"/>
</dbReference>
<name>A0AAU7DDU3_9BACT</name>
<evidence type="ECO:0000313" key="1">
    <source>
        <dbReference type="EMBL" id="XBH15551.1"/>
    </source>
</evidence>
<dbReference type="NCBIfam" id="TIGR01509">
    <property type="entry name" value="HAD-SF-IA-v3"/>
    <property type="match status" value="1"/>
</dbReference>
<sequence>MALRAVIFDYGMVLTGQPSAAAHDAMLRITGLPHDRFEAIYWADRHAYDEGKLTGLQFWQNIVRDAKLNLDANAIDELNLWDARMWTTQNPAMLAWQQQLKQHGIRTAILSNMGDTVLANIEREFDWLPRFDVLVWSYQHNMAKPDPAIYQLTLDRLGTRPGESLFIDDKQPNIDAARALGMVAIQFSTIEKLRKDLLVTGLDKDLPLPELTTTHPVSS</sequence>
<dbReference type="InterPro" id="IPR036412">
    <property type="entry name" value="HAD-like_sf"/>
</dbReference>
<reference evidence="1" key="1">
    <citation type="submission" date="2023-03" db="EMBL/GenBank/DDBJ databases">
        <title>Edaphobacter sp.</title>
        <authorList>
            <person name="Huber K.J."/>
            <person name="Papendorf J."/>
            <person name="Pilke C."/>
            <person name="Bunk B."/>
            <person name="Sproeer C."/>
            <person name="Pester M."/>
        </authorList>
    </citation>
    <scope>NUCLEOTIDE SEQUENCE</scope>
    <source>
        <strain evidence="1">DSM 110680</strain>
    </source>
</reference>
<dbReference type="InterPro" id="IPR023214">
    <property type="entry name" value="HAD_sf"/>
</dbReference>
<dbReference type="Pfam" id="PF00702">
    <property type="entry name" value="Hydrolase"/>
    <property type="match status" value="1"/>
</dbReference>